<keyword evidence="11" id="KW-1185">Reference proteome</keyword>
<evidence type="ECO:0000259" key="9">
    <source>
        <dbReference type="Pfam" id="PF12804"/>
    </source>
</evidence>
<sequence length="203" mass="22743">MENPILSVNENIPALNGLILSGGKSSRMGREKRLLEYHGKTQEQYLFDLLKPFCAEVFVSVNSTQQTDLKAIVDAFEVDGPMAGILSAFSKNAETAWLIVACDMPFVDKQTINYLVQHRNPQKMATVFRNPVENFPEPLLAIYEPSILPLLKEAMANSEKSPRKVIQKTETELLEIPDVKALENANEPKDFIKAKLDLGDKQP</sequence>
<dbReference type="EMBL" id="FOXH01000002">
    <property type="protein sequence ID" value="SFP26561.1"/>
    <property type="molecule type" value="Genomic_DNA"/>
</dbReference>
<dbReference type="InterPro" id="IPR025877">
    <property type="entry name" value="MobA-like_NTP_Trfase"/>
</dbReference>
<evidence type="ECO:0000256" key="2">
    <source>
        <dbReference type="ARBA" id="ARBA00022679"/>
    </source>
</evidence>
<dbReference type="GO" id="GO:0006777">
    <property type="term" value="P:Mo-molybdopterin cofactor biosynthetic process"/>
    <property type="evidence" value="ECO:0007669"/>
    <property type="project" value="UniProtKB-KW"/>
</dbReference>
<dbReference type="PANTHER" id="PTHR19136">
    <property type="entry name" value="MOLYBDENUM COFACTOR GUANYLYLTRANSFERASE"/>
    <property type="match status" value="1"/>
</dbReference>
<evidence type="ECO:0000256" key="5">
    <source>
        <dbReference type="ARBA" id="ARBA00022842"/>
    </source>
</evidence>
<dbReference type="Gene3D" id="3.90.550.10">
    <property type="entry name" value="Spore Coat Polysaccharide Biosynthesis Protein SpsA, Chain A"/>
    <property type="match status" value="1"/>
</dbReference>
<feature type="binding site" evidence="8">
    <location>
        <position position="32"/>
    </location>
    <ligand>
        <name>GTP</name>
        <dbReference type="ChEBI" id="CHEBI:37565"/>
    </ligand>
</feature>
<reference evidence="10 11" key="1">
    <citation type="submission" date="2016-10" db="EMBL/GenBank/DDBJ databases">
        <authorList>
            <person name="de Groot N.N."/>
        </authorList>
    </citation>
    <scope>NUCLEOTIDE SEQUENCE [LARGE SCALE GENOMIC DNA]</scope>
    <source>
        <strain evidence="11">E92,LMG 26720,CCM 7988</strain>
    </source>
</reference>
<dbReference type="AlphaFoldDB" id="A0A1I5NZ73"/>
<feature type="binding site" evidence="8">
    <location>
        <position position="103"/>
    </location>
    <ligand>
        <name>Mg(2+)</name>
        <dbReference type="ChEBI" id="CHEBI:18420"/>
    </ligand>
</feature>
<feature type="binding site" evidence="8">
    <location>
        <begin position="20"/>
        <end position="22"/>
    </location>
    <ligand>
        <name>GTP</name>
        <dbReference type="ChEBI" id="CHEBI:37565"/>
    </ligand>
</feature>
<comment type="similarity">
    <text evidence="8">Belongs to the MobA family.</text>
</comment>
<evidence type="ECO:0000313" key="10">
    <source>
        <dbReference type="EMBL" id="SFP26561.1"/>
    </source>
</evidence>
<feature type="domain" description="MobA-like NTP transferase" evidence="9">
    <location>
        <begin position="17"/>
        <end position="169"/>
    </location>
</feature>
<dbReference type="GO" id="GO:0061603">
    <property type="term" value="F:molybdenum cofactor guanylyltransferase activity"/>
    <property type="evidence" value="ECO:0007669"/>
    <property type="project" value="UniProtKB-EC"/>
</dbReference>
<dbReference type="STRING" id="1079859.SAMN04515674_102167"/>
<name>A0A1I5NZ73_9BACT</name>
<dbReference type="InterPro" id="IPR029044">
    <property type="entry name" value="Nucleotide-diphossugar_trans"/>
</dbReference>
<feature type="binding site" evidence="8">
    <location>
        <position position="74"/>
    </location>
    <ligand>
        <name>GTP</name>
        <dbReference type="ChEBI" id="CHEBI:37565"/>
    </ligand>
</feature>
<dbReference type="EC" id="2.7.7.77" evidence="8"/>
<keyword evidence="2 8" id="KW-0808">Transferase</keyword>
<keyword evidence="3 8" id="KW-0479">Metal-binding</keyword>
<dbReference type="Proteomes" id="UP000199306">
    <property type="component" value="Unassembled WGS sequence"/>
</dbReference>
<keyword evidence="4 8" id="KW-0547">Nucleotide-binding</keyword>
<comment type="caution">
    <text evidence="8">Lacks conserved residue(s) required for the propagation of feature annotation.</text>
</comment>
<evidence type="ECO:0000256" key="7">
    <source>
        <dbReference type="ARBA" id="ARBA00023150"/>
    </source>
</evidence>
<evidence type="ECO:0000313" key="11">
    <source>
        <dbReference type="Proteomes" id="UP000199306"/>
    </source>
</evidence>
<comment type="function">
    <text evidence="8">Transfers a GMP moiety from GTP to Mo-molybdopterin (Mo-MPT) cofactor (Moco or molybdenum cofactor) to form Mo-molybdopterin guanine dinucleotide (Mo-MGD) cofactor.</text>
</comment>
<evidence type="ECO:0000256" key="4">
    <source>
        <dbReference type="ARBA" id="ARBA00022741"/>
    </source>
</evidence>
<evidence type="ECO:0000256" key="6">
    <source>
        <dbReference type="ARBA" id="ARBA00023134"/>
    </source>
</evidence>
<feature type="binding site" evidence="8">
    <location>
        <position position="103"/>
    </location>
    <ligand>
        <name>GTP</name>
        <dbReference type="ChEBI" id="CHEBI:37565"/>
    </ligand>
</feature>
<proteinExistence type="inferred from homology"/>
<keyword evidence="7 8" id="KW-0501">Molybdenum cofactor biosynthesis</keyword>
<dbReference type="GO" id="GO:0005525">
    <property type="term" value="F:GTP binding"/>
    <property type="evidence" value="ECO:0007669"/>
    <property type="project" value="UniProtKB-UniRule"/>
</dbReference>
<protein>
    <recommendedName>
        <fullName evidence="8">Probable molybdenum cofactor guanylyltransferase</fullName>
        <shortName evidence="8">MoCo guanylyltransferase</shortName>
        <ecNumber evidence="8">2.7.7.77</ecNumber>
    </recommendedName>
    <alternativeName>
        <fullName evidence="8">GTP:molybdopterin guanylyltransferase</fullName>
    </alternativeName>
    <alternativeName>
        <fullName evidence="8">Mo-MPT guanylyltransferase</fullName>
    </alternativeName>
    <alternativeName>
        <fullName evidence="8">Molybdopterin guanylyltransferase</fullName>
    </alternativeName>
    <alternativeName>
        <fullName evidence="8">Molybdopterin-guanine dinucleotide synthase</fullName>
        <shortName evidence="8">MGD synthase</shortName>
    </alternativeName>
</protein>
<comment type="catalytic activity">
    <reaction evidence="8">
        <text>Mo-molybdopterin + GTP + H(+) = Mo-molybdopterin guanine dinucleotide + diphosphate</text>
        <dbReference type="Rhea" id="RHEA:34243"/>
        <dbReference type="ChEBI" id="CHEBI:15378"/>
        <dbReference type="ChEBI" id="CHEBI:33019"/>
        <dbReference type="ChEBI" id="CHEBI:37565"/>
        <dbReference type="ChEBI" id="CHEBI:71302"/>
        <dbReference type="ChEBI" id="CHEBI:71310"/>
        <dbReference type="EC" id="2.7.7.77"/>
    </reaction>
</comment>
<gene>
    <name evidence="8" type="primary">mobA</name>
    <name evidence="10" type="ORF">SAMN04515674_102167</name>
</gene>
<dbReference type="CDD" id="cd02503">
    <property type="entry name" value="MobA"/>
    <property type="match status" value="1"/>
</dbReference>
<dbReference type="Pfam" id="PF12804">
    <property type="entry name" value="NTP_transf_3"/>
    <property type="match status" value="1"/>
</dbReference>
<dbReference type="GO" id="GO:0046872">
    <property type="term" value="F:metal ion binding"/>
    <property type="evidence" value="ECO:0007669"/>
    <property type="project" value="UniProtKB-KW"/>
</dbReference>
<keyword evidence="1 8" id="KW-0963">Cytoplasm</keyword>
<comment type="subcellular location">
    <subcellularLocation>
        <location evidence="8">Cytoplasm</location>
    </subcellularLocation>
</comment>
<accession>A0A1I5NZ73</accession>
<evidence type="ECO:0000256" key="1">
    <source>
        <dbReference type="ARBA" id="ARBA00022490"/>
    </source>
</evidence>
<dbReference type="GO" id="GO:0005737">
    <property type="term" value="C:cytoplasm"/>
    <property type="evidence" value="ECO:0007669"/>
    <property type="project" value="UniProtKB-SubCell"/>
</dbReference>
<evidence type="ECO:0000256" key="8">
    <source>
        <dbReference type="HAMAP-Rule" id="MF_00316"/>
    </source>
</evidence>
<comment type="cofactor">
    <cofactor evidence="8">
        <name>Mg(2+)</name>
        <dbReference type="ChEBI" id="CHEBI:18420"/>
    </cofactor>
</comment>
<dbReference type="SUPFAM" id="SSF53448">
    <property type="entry name" value="Nucleotide-diphospho-sugar transferases"/>
    <property type="match status" value="1"/>
</dbReference>
<organism evidence="10 11">
    <name type="scientific">Pseudarcicella hirudinis</name>
    <dbReference type="NCBI Taxonomy" id="1079859"/>
    <lineage>
        <taxon>Bacteria</taxon>
        <taxon>Pseudomonadati</taxon>
        <taxon>Bacteroidota</taxon>
        <taxon>Cytophagia</taxon>
        <taxon>Cytophagales</taxon>
        <taxon>Flectobacillaceae</taxon>
        <taxon>Pseudarcicella</taxon>
    </lineage>
</organism>
<comment type="domain">
    <text evidence="8">The N-terminal domain determines nucleotide recognition and specific binding, while the C-terminal domain determines the specific binding to the target protein.</text>
</comment>
<evidence type="ECO:0000256" key="3">
    <source>
        <dbReference type="ARBA" id="ARBA00022723"/>
    </source>
</evidence>
<dbReference type="HAMAP" id="MF_00316">
    <property type="entry name" value="MobA"/>
    <property type="match status" value="1"/>
</dbReference>
<keyword evidence="5 8" id="KW-0460">Magnesium</keyword>
<keyword evidence="6 8" id="KW-0342">GTP-binding</keyword>
<dbReference type="InterPro" id="IPR013482">
    <property type="entry name" value="Molybde_CF_guanTrfase"/>
</dbReference>
<dbReference type="PANTHER" id="PTHR19136:SF81">
    <property type="entry name" value="MOLYBDENUM COFACTOR GUANYLYLTRANSFERASE"/>
    <property type="match status" value="1"/>
</dbReference>